<name>A0AAU9N0S8_9ASTR</name>
<dbReference type="InterPro" id="IPR003871">
    <property type="entry name" value="RFA1B/D_OB_1st"/>
</dbReference>
<proteinExistence type="predicted"/>
<dbReference type="InterPro" id="IPR012340">
    <property type="entry name" value="NA-bd_OB-fold"/>
</dbReference>
<evidence type="ECO:0000313" key="2">
    <source>
        <dbReference type="EMBL" id="CAH1431657.1"/>
    </source>
</evidence>
<feature type="domain" description="Replication protein A 70 kDa DNA-binding subunit B/D first OB fold" evidence="1">
    <location>
        <begin position="11"/>
        <end position="72"/>
    </location>
</feature>
<gene>
    <name evidence="2" type="ORF">LVIROSA_LOCUS18367</name>
</gene>
<organism evidence="2 3">
    <name type="scientific">Lactuca virosa</name>
    <dbReference type="NCBI Taxonomy" id="75947"/>
    <lineage>
        <taxon>Eukaryota</taxon>
        <taxon>Viridiplantae</taxon>
        <taxon>Streptophyta</taxon>
        <taxon>Embryophyta</taxon>
        <taxon>Tracheophyta</taxon>
        <taxon>Spermatophyta</taxon>
        <taxon>Magnoliopsida</taxon>
        <taxon>eudicotyledons</taxon>
        <taxon>Gunneridae</taxon>
        <taxon>Pentapetalae</taxon>
        <taxon>asterids</taxon>
        <taxon>campanulids</taxon>
        <taxon>Asterales</taxon>
        <taxon>Asteraceae</taxon>
        <taxon>Cichorioideae</taxon>
        <taxon>Cichorieae</taxon>
        <taxon>Lactucinae</taxon>
        <taxon>Lactuca</taxon>
    </lineage>
</organism>
<dbReference type="EMBL" id="CAKMRJ010003334">
    <property type="protein sequence ID" value="CAH1431657.1"/>
    <property type="molecule type" value="Genomic_DNA"/>
</dbReference>
<dbReference type="SUPFAM" id="SSF50249">
    <property type="entry name" value="Nucleic acid-binding proteins"/>
    <property type="match status" value="1"/>
</dbReference>
<dbReference type="AlphaFoldDB" id="A0AAU9N0S8"/>
<protein>
    <recommendedName>
        <fullName evidence="1">Replication protein A 70 kDa DNA-binding subunit B/D first OB fold domain-containing protein</fullName>
    </recommendedName>
</protein>
<dbReference type="CDD" id="cd04481">
    <property type="entry name" value="RPA1_DBD_B_like"/>
    <property type="match status" value="1"/>
</dbReference>
<comment type="caution">
    <text evidence="2">The sequence shown here is derived from an EMBL/GenBank/DDBJ whole genome shotgun (WGS) entry which is preliminary data.</text>
</comment>
<dbReference type="Pfam" id="PF02721">
    <property type="entry name" value="DUF223"/>
    <property type="match status" value="1"/>
</dbReference>
<evidence type="ECO:0000313" key="3">
    <source>
        <dbReference type="Proteomes" id="UP001157418"/>
    </source>
</evidence>
<dbReference type="Proteomes" id="UP001157418">
    <property type="component" value="Unassembled WGS sequence"/>
</dbReference>
<keyword evidence="3" id="KW-1185">Reference proteome</keyword>
<dbReference type="Gene3D" id="2.40.50.140">
    <property type="entry name" value="Nucleic acid-binding proteins"/>
    <property type="match status" value="2"/>
</dbReference>
<reference evidence="2 3" key="1">
    <citation type="submission" date="2022-01" db="EMBL/GenBank/DDBJ databases">
        <authorList>
            <person name="Xiong W."/>
            <person name="Schranz E."/>
        </authorList>
    </citation>
    <scope>NUCLEOTIDE SEQUENCE [LARGE SCALE GENOMIC DNA]</scope>
</reference>
<accession>A0AAU9N0S8</accession>
<sequence>MAHNSGDEIVFDSLADIDASKETWNIRVQVKLWKQTSKNNLNMVSILDMILMDQQGTKMQATIKKIPSMYFKPCSLNELDKINFYKTTIVHVSAPFVNRVDPFNFVTFHDLTARNFDTRVAFDFIGKVVSIDTIKVIIDKGSEKRLMNMVAQHLSGRKIQVALWDGFALKLNSYISEHQNDNAPVIILLRMAKLKNWVPQVGNCLFGSRLHINDDMPHISEFKKVISDMDLNVESSINNSQLNIDIVVANAEDYYLRFPIKNIDDIPDYNEGEGHNSCSR</sequence>
<evidence type="ECO:0000259" key="1">
    <source>
        <dbReference type="Pfam" id="PF02721"/>
    </source>
</evidence>